<gene>
    <name evidence="3" type="ORF">GCM10010502_68000</name>
    <name evidence="4" type="ORF">HS99_0018260</name>
</gene>
<dbReference type="Proteomes" id="UP000610124">
    <property type="component" value="Unassembled WGS sequence"/>
</dbReference>
<protein>
    <submittedName>
        <fullName evidence="4">Transposase</fullName>
    </submittedName>
</protein>
<evidence type="ECO:0000313" key="5">
    <source>
        <dbReference type="Proteomes" id="UP000037395"/>
    </source>
</evidence>
<dbReference type="InterPro" id="IPR052909">
    <property type="entry name" value="Transposase_6_like"/>
</dbReference>
<evidence type="ECO:0000313" key="4">
    <source>
        <dbReference type="EMBL" id="OEV39043.1"/>
    </source>
</evidence>
<reference evidence="3" key="5">
    <citation type="submission" date="2020-09" db="EMBL/GenBank/DDBJ databases">
        <authorList>
            <person name="Sun Q."/>
            <person name="Ohkuma M."/>
        </authorList>
    </citation>
    <scope>NUCLEOTIDE SEQUENCE</scope>
    <source>
        <strain evidence="3">JCM 4434</strain>
    </source>
</reference>
<reference evidence="3" key="1">
    <citation type="journal article" date="2014" name="Int. J. Syst. Evol. Microbiol.">
        <title>Complete genome sequence of Corynebacterium casei LMG S-19264T (=DSM 44701T), isolated from a smear-ripened cheese.</title>
        <authorList>
            <consortium name="US DOE Joint Genome Institute (JGI-PGF)"/>
            <person name="Walter F."/>
            <person name="Albersmeier A."/>
            <person name="Kalinowski J."/>
            <person name="Ruckert C."/>
        </authorList>
    </citation>
    <scope>NUCLEOTIDE SEQUENCE</scope>
    <source>
        <strain evidence="3">JCM 4434</strain>
    </source>
</reference>
<evidence type="ECO:0000256" key="1">
    <source>
        <dbReference type="SAM" id="MobiDB-lite"/>
    </source>
</evidence>
<dbReference type="Proteomes" id="UP000037395">
    <property type="component" value="Unassembled WGS sequence"/>
</dbReference>
<dbReference type="PANTHER" id="PTHR46637">
    <property type="entry name" value="TIS1421-TRANSPOSASE PROTEIN A"/>
    <property type="match status" value="1"/>
</dbReference>
<accession>A0A1E7NEX8</accession>
<keyword evidence="5" id="KW-1185">Reference proteome</keyword>
<organism evidence="4 5">
    <name type="scientific">Kitasatospora aureofaciens</name>
    <name type="common">Streptomyces aureofaciens</name>
    <dbReference type="NCBI Taxonomy" id="1894"/>
    <lineage>
        <taxon>Bacteria</taxon>
        <taxon>Bacillati</taxon>
        <taxon>Actinomycetota</taxon>
        <taxon>Actinomycetes</taxon>
        <taxon>Kitasatosporales</taxon>
        <taxon>Streptomycetaceae</taxon>
        <taxon>Kitasatospora</taxon>
    </lineage>
</organism>
<dbReference type="AlphaFoldDB" id="A0A1E7NEX8"/>
<dbReference type="PANTHER" id="PTHR46637:SF1">
    <property type="entry name" value="BLL5188 PROTEIN"/>
    <property type="match status" value="1"/>
</dbReference>
<dbReference type="EMBL" id="JPRF03000002">
    <property type="protein sequence ID" value="OEV39043.1"/>
    <property type="molecule type" value="Genomic_DNA"/>
</dbReference>
<evidence type="ECO:0000259" key="2">
    <source>
        <dbReference type="Pfam" id="PF13340"/>
    </source>
</evidence>
<reference evidence="4" key="3">
    <citation type="submission" date="2016-08" db="EMBL/GenBank/DDBJ databases">
        <title>Sequencing, Assembly and Comparative Genomics of S. aureofaciens ATCC 10762.</title>
        <authorList>
            <person name="Gradnigo J.S."/>
            <person name="Johnson N."/>
            <person name="Somerville G.A."/>
        </authorList>
    </citation>
    <scope>NUCLEOTIDE SEQUENCE [LARGE SCALE GENOMIC DNA]</scope>
    <source>
        <strain evidence="4">ATCC 10762</strain>
    </source>
</reference>
<reference evidence="4 5" key="2">
    <citation type="submission" date="2014-07" db="EMBL/GenBank/DDBJ databases">
        <authorList>
            <person name="Zhang J.E."/>
            <person name="Yang H."/>
            <person name="Guo J."/>
            <person name="Deng Z."/>
            <person name="Luo H."/>
            <person name="Luo M."/>
            <person name="Zhao B."/>
        </authorList>
    </citation>
    <scope>NUCLEOTIDE SEQUENCE [LARGE SCALE GENOMIC DNA]</scope>
    <source>
        <strain evidence="4">ATCC 10762</strain>
        <strain evidence="5">ATCC 10762 / DSM 40127 / CCM 3239 / JCM 4008 / LMG 5968 / NBRC 12843 / NCIMB 8234 / A-377</strain>
    </source>
</reference>
<accession>A0A8H9I1C2</accession>
<dbReference type="Pfam" id="PF13340">
    <property type="entry name" value="DUF4096"/>
    <property type="match status" value="1"/>
</dbReference>
<dbReference type="InterPro" id="IPR025161">
    <property type="entry name" value="IS402-like_dom"/>
</dbReference>
<reference evidence="5" key="4">
    <citation type="submission" date="2016-08" db="EMBL/GenBank/DDBJ databases">
        <title>Sequencing, assembly and comparative genomics of S. aureofaciens ATCC 10762.</title>
        <authorList>
            <person name="Gradnigo J.S."/>
            <person name="Johnson N."/>
            <person name="Somerville G.A."/>
        </authorList>
    </citation>
    <scope>NUCLEOTIDE SEQUENCE [LARGE SCALE GENOMIC DNA]</scope>
    <source>
        <strain evidence="5">ATCC 10762 / DSM 40127 / CCM 3239 / JCM 4008 / LMG 5968 / NBRC 12843 / NCIMB 8234 / A-377</strain>
    </source>
</reference>
<evidence type="ECO:0000313" key="3">
    <source>
        <dbReference type="EMBL" id="GGV03696.1"/>
    </source>
</evidence>
<feature type="region of interest" description="Disordered" evidence="1">
    <location>
        <begin position="113"/>
        <end position="133"/>
    </location>
</feature>
<feature type="domain" description="Insertion element IS402-like" evidence="2">
    <location>
        <begin position="9"/>
        <end position="84"/>
    </location>
</feature>
<dbReference type="EMBL" id="BMUB01000031">
    <property type="protein sequence ID" value="GGV03696.1"/>
    <property type="molecule type" value="Genomic_DNA"/>
</dbReference>
<proteinExistence type="predicted"/>
<feature type="compositionally biased region" description="Basic residues" evidence="1">
    <location>
        <begin position="113"/>
        <end position="124"/>
    </location>
</feature>
<sequence>MSNKPWIVDDELWTRVEPLLPAWPERSPGPRPVDDRRCLQGILFVLYTGITWRQLPLELGFGSGQTCWRRLGRWQEAGVFEALHCILLAELNAAGLIDWTRACVDASHVRAKKGARPPARHRSTAARPAANTT</sequence>
<comment type="caution">
    <text evidence="4">The sequence shown here is derived from an EMBL/GenBank/DDBJ whole genome shotgun (WGS) entry which is preliminary data.</text>
</comment>
<name>A0A1E7NEX8_KITAU</name>